<reference evidence="2 3" key="1">
    <citation type="submission" date="2017-10" db="EMBL/GenBank/DDBJ databases">
        <title>Draft genome sequences of strains TRE 1, TRE 9, TRE H and TRI 7, isolated from tamarins, belonging to four potential novel Bifidobacterium species.</title>
        <authorList>
            <person name="Mattarelli P."/>
            <person name="Modesto M."/>
            <person name="Puglisi E."/>
            <person name="Morelli L."/>
            <person name="Spezio C."/>
            <person name="Bonetti A."/>
            <person name="Sandri C."/>
        </authorList>
    </citation>
    <scope>NUCLEOTIDE SEQUENCE [LARGE SCALE GENOMIC DNA]</scope>
    <source>
        <strain evidence="3">TRE1</strain>
    </source>
</reference>
<proteinExistence type="predicted"/>
<protein>
    <recommendedName>
        <fullName evidence="4">Transmembrane protein</fullName>
    </recommendedName>
</protein>
<dbReference type="Proteomes" id="UP000229095">
    <property type="component" value="Unassembled WGS sequence"/>
</dbReference>
<keyword evidence="1" id="KW-0812">Transmembrane</keyword>
<feature type="transmembrane region" description="Helical" evidence="1">
    <location>
        <begin position="57"/>
        <end position="89"/>
    </location>
</feature>
<dbReference type="EMBL" id="PEBI01000001">
    <property type="protein sequence ID" value="PJM73656.1"/>
    <property type="molecule type" value="Genomic_DNA"/>
</dbReference>
<organism evidence="2 3">
    <name type="scientific">Bifidobacterium primatium</name>
    <dbReference type="NCBI Taxonomy" id="2045438"/>
    <lineage>
        <taxon>Bacteria</taxon>
        <taxon>Bacillati</taxon>
        <taxon>Actinomycetota</taxon>
        <taxon>Actinomycetes</taxon>
        <taxon>Bifidobacteriales</taxon>
        <taxon>Bifidobacteriaceae</taxon>
        <taxon>Bifidobacterium</taxon>
    </lineage>
</organism>
<feature type="transmembrane region" description="Helical" evidence="1">
    <location>
        <begin position="101"/>
        <end position="122"/>
    </location>
</feature>
<dbReference type="RefSeq" id="WP_100509804.1">
    <property type="nucleotide sequence ID" value="NZ_PEBI01000001.1"/>
</dbReference>
<accession>A0A2M9HA12</accession>
<name>A0A2M9HA12_9BIFI</name>
<sequence length="127" mass="12971">MNEQHPAVGHIEGMGPRPFSKAAMAAFGLAMACVLCMGAAAGGYWHLNRGEYDPADALMLLAAIAAALAGICCAAAAIIVGVVSLVECLRPNPRTGMRARGLWLAVAAMAIAAMPLAALLWLRAANG</sequence>
<gene>
    <name evidence="2" type="ORF">CS006_00190</name>
</gene>
<evidence type="ECO:0000313" key="3">
    <source>
        <dbReference type="Proteomes" id="UP000229095"/>
    </source>
</evidence>
<keyword evidence="1" id="KW-1133">Transmembrane helix</keyword>
<evidence type="ECO:0008006" key="4">
    <source>
        <dbReference type="Google" id="ProtNLM"/>
    </source>
</evidence>
<keyword evidence="1" id="KW-0472">Membrane</keyword>
<keyword evidence="3" id="KW-1185">Reference proteome</keyword>
<feature type="transmembrane region" description="Helical" evidence="1">
    <location>
        <begin position="22"/>
        <end position="45"/>
    </location>
</feature>
<evidence type="ECO:0000256" key="1">
    <source>
        <dbReference type="SAM" id="Phobius"/>
    </source>
</evidence>
<dbReference type="AlphaFoldDB" id="A0A2M9HA12"/>
<evidence type="ECO:0000313" key="2">
    <source>
        <dbReference type="EMBL" id="PJM73656.1"/>
    </source>
</evidence>
<comment type="caution">
    <text evidence="2">The sequence shown here is derived from an EMBL/GenBank/DDBJ whole genome shotgun (WGS) entry which is preliminary data.</text>
</comment>